<feature type="domain" description="DUF6589" evidence="1">
    <location>
        <begin position="7"/>
        <end position="86"/>
    </location>
</feature>
<feature type="non-terminal residue" evidence="2">
    <location>
        <position position="144"/>
    </location>
</feature>
<organism evidence="2 3">
    <name type="scientific">Pholiota conissans</name>
    <dbReference type="NCBI Taxonomy" id="109636"/>
    <lineage>
        <taxon>Eukaryota</taxon>
        <taxon>Fungi</taxon>
        <taxon>Dikarya</taxon>
        <taxon>Basidiomycota</taxon>
        <taxon>Agaricomycotina</taxon>
        <taxon>Agaricomycetes</taxon>
        <taxon>Agaricomycetidae</taxon>
        <taxon>Agaricales</taxon>
        <taxon>Agaricineae</taxon>
        <taxon>Strophariaceae</taxon>
        <taxon>Pholiota</taxon>
    </lineage>
</organism>
<protein>
    <recommendedName>
        <fullName evidence="1">DUF6589 domain-containing protein</fullName>
    </recommendedName>
</protein>
<feature type="non-terminal residue" evidence="2">
    <location>
        <position position="1"/>
    </location>
</feature>
<dbReference type="OrthoDB" id="3152464at2759"/>
<reference evidence="2" key="1">
    <citation type="submission" date="2020-11" db="EMBL/GenBank/DDBJ databases">
        <authorList>
            <consortium name="DOE Joint Genome Institute"/>
            <person name="Ahrendt S."/>
            <person name="Riley R."/>
            <person name="Andreopoulos W."/>
            <person name="Labutti K."/>
            <person name="Pangilinan J."/>
            <person name="Ruiz-Duenas F.J."/>
            <person name="Barrasa J.M."/>
            <person name="Sanchez-Garcia M."/>
            <person name="Camarero S."/>
            <person name="Miyauchi S."/>
            <person name="Serrano A."/>
            <person name="Linde D."/>
            <person name="Babiker R."/>
            <person name="Drula E."/>
            <person name="Ayuso-Fernandez I."/>
            <person name="Pacheco R."/>
            <person name="Padilla G."/>
            <person name="Ferreira P."/>
            <person name="Barriuso J."/>
            <person name="Kellner H."/>
            <person name="Castanera R."/>
            <person name="Alfaro M."/>
            <person name="Ramirez L."/>
            <person name="Pisabarro A.G."/>
            <person name="Kuo A."/>
            <person name="Tritt A."/>
            <person name="Lipzen A."/>
            <person name="He G."/>
            <person name="Yan M."/>
            <person name="Ng V."/>
            <person name="Cullen D."/>
            <person name="Martin F."/>
            <person name="Rosso M.-N."/>
            <person name="Henrissat B."/>
            <person name="Hibbett D."/>
            <person name="Martinez A.T."/>
            <person name="Grigoriev I.V."/>
        </authorList>
    </citation>
    <scope>NUCLEOTIDE SEQUENCE</scope>
    <source>
        <strain evidence="2">CIRM-BRFM 674</strain>
    </source>
</reference>
<evidence type="ECO:0000313" key="3">
    <source>
        <dbReference type="Proteomes" id="UP000807469"/>
    </source>
</evidence>
<gene>
    <name evidence="2" type="ORF">BDN70DRAFT_777465</name>
</gene>
<accession>A0A9P5ZII2</accession>
<dbReference type="AlphaFoldDB" id="A0A9P5ZII2"/>
<name>A0A9P5ZII2_9AGAR</name>
<sequence length="144" mass="16166">ISKHCQCRNVMRDIMLVNVSGLEGHSMAIDMNIEHNIGYIKTLFAGKGLYGNWDKLANVSAAVNYLQLIKKRVVSSLGSGYQGSTHKEPNTKPLVQLVATRARELKLQEYVEARETQSKSVPDLHRIGYQKFEASSLAMFNKKI</sequence>
<dbReference type="Pfam" id="PF20231">
    <property type="entry name" value="DUF6589"/>
    <property type="match status" value="1"/>
</dbReference>
<dbReference type="InterPro" id="IPR046496">
    <property type="entry name" value="DUF6589"/>
</dbReference>
<evidence type="ECO:0000313" key="2">
    <source>
        <dbReference type="EMBL" id="KAF9486496.1"/>
    </source>
</evidence>
<dbReference type="EMBL" id="MU155130">
    <property type="protein sequence ID" value="KAF9486496.1"/>
    <property type="molecule type" value="Genomic_DNA"/>
</dbReference>
<keyword evidence="3" id="KW-1185">Reference proteome</keyword>
<proteinExistence type="predicted"/>
<evidence type="ECO:0000259" key="1">
    <source>
        <dbReference type="Pfam" id="PF20231"/>
    </source>
</evidence>
<dbReference type="Proteomes" id="UP000807469">
    <property type="component" value="Unassembled WGS sequence"/>
</dbReference>
<comment type="caution">
    <text evidence="2">The sequence shown here is derived from an EMBL/GenBank/DDBJ whole genome shotgun (WGS) entry which is preliminary data.</text>
</comment>